<dbReference type="AlphaFoldDB" id="A0A5R9IK42"/>
<name>A0A5R9IK42_9GAMM</name>
<organism evidence="2 3">
    <name type="scientific">Thalassotalea litorea</name>
    <dbReference type="NCBI Taxonomy" id="2020715"/>
    <lineage>
        <taxon>Bacteria</taxon>
        <taxon>Pseudomonadati</taxon>
        <taxon>Pseudomonadota</taxon>
        <taxon>Gammaproteobacteria</taxon>
        <taxon>Alteromonadales</taxon>
        <taxon>Colwelliaceae</taxon>
        <taxon>Thalassotalea</taxon>
    </lineage>
</organism>
<comment type="caution">
    <text evidence="2">The sequence shown here is derived from an EMBL/GenBank/DDBJ whole genome shotgun (WGS) entry which is preliminary data.</text>
</comment>
<dbReference type="SUPFAM" id="SSF54637">
    <property type="entry name" value="Thioesterase/thiol ester dehydrase-isomerase"/>
    <property type="match status" value="1"/>
</dbReference>
<evidence type="ECO:0000313" key="3">
    <source>
        <dbReference type="Proteomes" id="UP000307790"/>
    </source>
</evidence>
<evidence type="ECO:0000259" key="1">
    <source>
        <dbReference type="Pfam" id="PF01575"/>
    </source>
</evidence>
<protein>
    <recommendedName>
        <fullName evidence="1">MaoC-like domain-containing protein</fullName>
    </recommendedName>
</protein>
<dbReference type="Pfam" id="PF01575">
    <property type="entry name" value="MaoC_dehydratas"/>
    <property type="match status" value="1"/>
</dbReference>
<proteinExistence type="predicted"/>
<dbReference type="OrthoDB" id="9774179at2"/>
<sequence>MLSYLKLLLKKSLPSAQIADFQCHFSNCRANEKQQQKFRKAMQISPDQSLPISFEFISAFPFMLQVMADIRFAYPALGLIHLSSEFQRHCQLDRSQPFDLQFNLVQGIEHPKGKLIEMRIEFYQREKLCLTNTNVMLKRIKGADGAPKSERARLPFQQQYFLAINHKLARRYAKVSGDYNPIHLYDFSAKLFGFDRAIIHGMYLCHRLLLDKKITSEHCKIGFKKPCKLPQKIGVCQHDNKLLAFSNGDQLHMEIELLD</sequence>
<keyword evidence="3" id="KW-1185">Reference proteome</keyword>
<accession>A0A5R9IK42</accession>
<dbReference type="EMBL" id="VCBC01000015">
    <property type="protein sequence ID" value="TLU61682.1"/>
    <property type="molecule type" value="Genomic_DNA"/>
</dbReference>
<reference evidence="2 3" key="1">
    <citation type="submission" date="2019-05" db="EMBL/GenBank/DDBJ databases">
        <title>Genome sequences of Thalassotalea litorea 1K03283.</title>
        <authorList>
            <person name="Zhang D."/>
        </authorList>
    </citation>
    <scope>NUCLEOTIDE SEQUENCE [LARGE SCALE GENOMIC DNA]</scope>
    <source>
        <strain evidence="2 3">MCCC 1K03283</strain>
    </source>
</reference>
<feature type="domain" description="MaoC-like" evidence="1">
    <location>
        <begin position="158"/>
        <end position="204"/>
    </location>
</feature>
<dbReference type="InterPro" id="IPR002539">
    <property type="entry name" value="MaoC-like_dom"/>
</dbReference>
<dbReference type="PANTHER" id="PTHR43841">
    <property type="entry name" value="3-HYDROXYACYL-THIOESTER DEHYDRATASE HTDX-RELATED"/>
    <property type="match status" value="1"/>
</dbReference>
<dbReference type="Gene3D" id="3.10.129.10">
    <property type="entry name" value="Hotdog Thioesterase"/>
    <property type="match status" value="1"/>
</dbReference>
<evidence type="ECO:0000313" key="2">
    <source>
        <dbReference type="EMBL" id="TLU61682.1"/>
    </source>
</evidence>
<dbReference type="InterPro" id="IPR029069">
    <property type="entry name" value="HotDog_dom_sf"/>
</dbReference>
<dbReference type="PANTHER" id="PTHR43841:SF3">
    <property type="entry name" value="(3R)-HYDROXYACYL-ACP DEHYDRATASE SUBUNIT HADB"/>
    <property type="match status" value="1"/>
</dbReference>
<dbReference type="RefSeq" id="WP_138320859.1">
    <property type="nucleotide sequence ID" value="NZ_VCBC01000015.1"/>
</dbReference>
<gene>
    <name evidence="2" type="ORF">FE810_14340</name>
</gene>
<dbReference type="Proteomes" id="UP000307790">
    <property type="component" value="Unassembled WGS sequence"/>
</dbReference>